<organism evidence="1 2">
    <name type="scientific">Aeribacillus alveayuensis</name>
    <dbReference type="NCBI Taxonomy" id="279215"/>
    <lineage>
        <taxon>Bacteria</taxon>
        <taxon>Bacillati</taxon>
        <taxon>Bacillota</taxon>
        <taxon>Bacilli</taxon>
        <taxon>Bacillales</taxon>
        <taxon>Bacillaceae</taxon>
        <taxon>Aeribacillus</taxon>
    </lineage>
</organism>
<evidence type="ECO:0000313" key="2">
    <source>
        <dbReference type="Proteomes" id="UP001225646"/>
    </source>
</evidence>
<gene>
    <name evidence="1" type="ORF">J2S06_001557</name>
</gene>
<reference evidence="1 2" key="1">
    <citation type="submission" date="2023-07" db="EMBL/GenBank/DDBJ databases">
        <title>Genomic Encyclopedia of Type Strains, Phase IV (KMG-IV): sequencing the most valuable type-strain genomes for metagenomic binning, comparative biology and taxonomic classification.</title>
        <authorList>
            <person name="Goeker M."/>
        </authorList>
    </citation>
    <scope>NUCLEOTIDE SEQUENCE [LARGE SCALE GENOMIC DNA]</scope>
    <source>
        <strain evidence="1 2">DSM 19092</strain>
    </source>
</reference>
<evidence type="ECO:0008006" key="3">
    <source>
        <dbReference type="Google" id="ProtNLM"/>
    </source>
</evidence>
<comment type="caution">
    <text evidence="1">The sequence shown here is derived from an EMBL/GenBank/DDBJ whole genome shotgun (WGS) entry which is preliminary data.</text>
</comment>
<keyword evidence="2" id="KW-1185">Reference proteome</keyword>
<dbReference type="Proteomes" id="UP001225646">
    <property type="component" value="Unassembled WGS sequence"/>
</dbReference>
<evidence type="ECO:0000313" key="1">
    <source>
        <dbReference type="EMBL" id="MDQ0162480.1"/>
    </source>
</evidence>
<proteinExistence type="predicted"/>
<protein>
    <recommendedName>
        <fullName evidence="3">Phage protein</fullName>
    </recommendedName>
</protein>
<dbReference type="EMBL" id="JAUSTR010000004">
    <property type="protein sequence ID" value="MDQ0162480.1"/>
    <property type="molecule type" value="Genomic_DNA"/>
</dbReference>
<name>A0ABT9VP37_9BACI</name>
<sequence>MAKFKVIFQYDNPIRKQLEQLKPGTEVNVETTDNIYYEASFEEYDEETKEATLQVDRFYPEGGKDLTISSHEIISLDTPESKTKMEEDE</sequence>
<dbReference type="RefSeq" id="WP_419151898.1">
    <property type="nucleotide sequence ID" value="NZ_JAUSTR010000004.1"/>
</dbReference>
<accession>A0ABT9VP37</accession>